<evidence type="ECO:0008006" key="2">
    <source>
        <dbReference type="Google" id="ProtNLM"/>
    </source>
</evidence>
<comment type="caution">
    <text evidence="1">The sequence shown here is derived from an EMBL/GenBank/DDBJ whole genome shotgun (WGS) entry which is preliminary data.</text>
</comment>
<evidence type="ECO:0000313" key="1">
    <source>
        <dbReference type="EMBL" id="KKK95285.1"/>
    </source>
</evidence>
<protein>
    <recommendedName>
        <fullName evidence="2">Peptidase M15A C-terminal domain-containing protein</fullName>
    </recommendedName>
</protein>
<dbReference type="AlphaFoldDB" id="A0A0F9AAP1"/>
<dbReference type="EMBL" id="LAZR01046977">
    <property type="protein sequence ID" value="KKK95285.1"/>
    <property type="molecule type" value="Genomic_DNA"/>
</dbReference>
<reference evidence="1" key="1">
    <citation type="journal article" date="2015" name="Nature">
        <title>Complex archaea that bridge the gap between prokaryotes and eukaryotes.</title>
        <authorList>
            <person name="Spang A."/>
            <person name="Saw J.H."/>
            <person name="Jorgensen S.L."/>
            <person name="Zaremba-Niedzwiedzka K."/>
            <person name="Martijn J."/>
            <person name="Lind A.E."/>
            <person name="van Eijk R."/>
            <person name="Schleper C."/>
            <person name="Guy L."/>
            <person name="Ettema T.J."/>
        </authorList>
    </citation>
    <scope>NUCLEOTIDE SEQUENCE</scope>
</reference>
<organism evidence="1">
    <name type="scientific">marine sediment metagenome</name>
    <dbReference type="NCBI Taxonomy" id="412755"/>
    <lineage>
        <taxon>unclassified sequences</taxon>
        <taxon>metagenomes</taxon>
        <taxon>ecological metagenomes</taxon>
    </lineage>
</organism>
<accession>A0A0F9AAP1</accession>
<gene>
    <name evidence="1" type="ORF">LCGC14_2674340</name>
</gene>
<sequence>MKIEAIGRLNNFSVGEKTIFEDLVFGKVESLNSDFVFFHDAFVSNMKVDYGQREGQCIIHDFNMRTHEGIDHPGGVAVDFHFRGIGLNDTVMAAIAFGYRKIFFYPEWKHRGVHCSYIPDRKGILLGYGYYQKERRNGQTVIVQKIITNTYEPKKVYEKLREVD</sequence>
<proteinExistence type="predicted"/>
<name>A0A0F9AAP1_9ZZZZ</name>